<dbReference type="PANTHER" id="PTHR43550:SF3">
    <property type="entry name" value="3-KETODIHYDROSPHINGOSINE REDUCTASE"/>
    <property type="match status" value="1"/>
</dbReference>
<evidence type="ECO:0000256" key="10">
    <source>
        <dbReference type="ARBA" id="ARBA00026112"/>
    </source>
</evidence>
<evidence type="ECO:0000256" key="9">
    <source>
        <dbReference type="ARBA" id="ARBA00023098"/>
    </source>
</evidence>
<dbReference type="Gene3D" id="3.40.50.720">
    <property type="entry name" value="NAD(P)-binding Rossmann-like Domain"/>
    <property type="match status" value="1"/>
</dbReference>
<accession>A0ABD2PIE5</accession>
<evidence type="ECO:0000256" key="8">
    <source>
        <dbReference type="ARBA" id="ARBA00023002"/>
    </source>
</evidence>
<dbReference type="AlphaFoldDB" id="A0ABD2PIE5"/>
<dbReference type="FunFam" id="3.40.50.720:FF:000165">
    <property type="entry name" value="3-ketodihydrosphingosine reductase"/>
    <property type="match status" value="1"/>
</dbReference>
<comment type="similarity">
    <text evidence="4">Belongs to the short-chain dehydrogenases/reductases (SDR) family.</text>
</comment>
<proteinExistence type="inferred from homology"/>
<name>A0ABD2PIE5_9CUCU</name>
<keyword evidence="8" id="KW-0560">Oxidoreductase</keyword>
<sequence>MVVFLIIPVLIIGLLWRIFGKSTKKDIAKKHVVIIGGSSGIGKSLAILAARKNAHVTIIARNIDKLSEAITDIKKNALNLKEQTISYVSVDVSNFEDTENNLCEIEETVGPIYMLVNCAGFAVCGELEKFSVNDIKSLINVNLLGSIYPIKAIIPKFKQRREGIILLTGSQVSLFGLYGYSVYSSCKFAIRGLAESIYMELKPYNITVTLALPPDTDTPGYEKENQTKPEETVRLSEMGDLFQPEDVAQKMLEDALAGKFFSHIGLSSFLMTTLCKGMAPFTSSFQVIFESILIGLLRLIGAFYISRFHKIVQFCHNKKENGKLKQKVC</sequence>
<dbReference type="GO" id="GO:0047560">
    <property type="term" value="F:3-dehydrosphinganine reductase activity"/>
    <property type="evidence" value="ECO:0007669"/>
    <property type="project" value="UniProtKB-EC"/>
</dbReference>
<comment type="pathway">
    <text evidence="2">Lipid metabolism; sphingolipid metabolism.</text>
</comment>
<evidence type="ECO:0000256" key="1">
    <source>
        <dbReference type="ARBA" id="ARBA00004240"/>
    </source>
</evidence>
<keyword evidence="13" id="KW-1133">Transmembrane helix</keyword>
<dbReference type="InterPro" id="IPR036291">
    <property type="entry name" value="NAD(P)-bd_dom_sf"/>
</dbReference>
<comment type="catalytic activity">
    <reaction evidence="12">
        <text>sphinganine + NADP(+) = 3-oxosphinganine + NADPH + H(+)</text>
        <dbReference type="Rhea" id="RHEA:22640"/>
        <dbReference type="ChEBI" id="CHEBI:15378"/>
        <dbReference type="ChEBI" id="CHEBI:57783"/>
        <dbReference type="ChEBI" id="CHEBI:57817"/>
        <dbReference type="ChEBI" id="CHEBI:58299"/>
        <dbReference type="ChEBI" id="CHEBI:58349"/>
        <dbReference type="EC" id="1.1.1.102"/>
    </reaction>
    <physiologicalReaction direction="right-to-left" evidence="12">
        <dbReference type="Rhea" id="RHEA:22642"/>
    </physiologicalReaction>
</comment>
<dbReference type="EC" id="1.1.1.102" evidence="10"/>
<dbReference type="Proteomes" id="UP001516400">
    <property type="component" value="Unassembled WGS sequence"/>
</dbReference>
<keyword evidence="13" id="KW-0812">Transmembrane</keyword>
<evidence type="ECO:0000256" key="5">
    <source>
        <dbReference type="ARBA" id="ARBA00022824"/>
    </source>
</evidence>
<dbReference type="Pfam" id="PF00106">
    <property type="entry name" value="adh_short"/>
    <property type="match status" value="1"/>
</dbReference>
<evidence type="ECO:0000256" key="11">
    <source>
        <dbReference type="ARBA" id="ARBA00044737"/>
    </source>
</evidence>
<gene>
    <name evidence="14" type="ORF">HHI36_023500</name>
</gene>
<comment type="pathway">
    <text evidence="3">Sphingolipid metabolism.</text>
</comment>
<dbReference type="PRINTS" id="PR00081">
    <property type="entry name" value="GDHRDH"/>
</dbReference>
<evidence type="ECO:0000313" key="15">
    <source>
        <dbReference type="Proteomes" id="UP001516400"/>
    </source>
</evidence>
<comment type="function">
    <text evidence="11">Catalyzes the reduction of 3'-oxosphinganine (3-ketodihydrosphingosine/KDS) to sphinganine (dihydrosphingosine/DHS), the second step of de novo sphingolipid biosynthesis.</text>
</comment>
<evidence type="ECO:0000256" key="2">
    <source>
        <dbReference type="ARBA" id="ARBA00004760"/>
    </source>
</evidence>
<dbReference type="InterPro" id="IPR045022">
    <property type="entry name" value="KDSR-like"/>
</dbReference>
<evidence type="ECO:0000256" key="3">
    <source>
        <dbReference type="ARBA" id="ARBA00004991"/>
    </source>
</evidence>
<evidence type="ECO:0000313" key="14">
    <source>
        <dbReference type="EMBL" id="KAL3290135.1"/>
    </source>
</evidence>
<evidence type="ECO:0000256" key="6">
    <source>
        <dbReference type="ARBA" id="ARBA00022857"/>
    </source>
</evidence>
<dbReference type="PANTHER" id="PTHR43550">
    <property type="entry name" value="3-KETODIHYDROSPHINGOSINE REDUCTASE"/>
    <property type="match status" value="1"/>
</dbReference>
<keyword evidence="7" id="KW-0746">Sphingolipid metabolism</keyword>
<comment type="subcellular location">
    <subcellularLocation>
        <location evidence="1">Endoplasmic reticulum</location>
    </subcellularLocation>
</comment>
<evidence type="ECO:0000256" key="4">
    <source>
        <dbReference type="ARBA" id="ARBA00006484"/>
    </source>
</evidence>
<keyword evidence="13" id="KW-0472">Membrane</keyword>
<feature type="transmembrane region" description="Helical" evidence="13">
    <location>
        <begin position="260"/>
        <end position="279"/>
    </location>
</feature>
<evidence type="ECO:0000256" key="13">
    <source>
        <dbReference type="SAM" id="Phobius"/>
    </source>
</evidence>
<keyword evidence="15" id="KW-1185">Reference proteome</keyword>
<dbReference type="CDD" id="cd08939">
    <property type="entry name" value="KDSR-like_SDR_c"/>
    <property type="match status" value="1"/>
</dbReference>
<reference evidence="14 15" key="1">
    <citation type="journal article" date="2021" name="BMC Biol.">
        <title>Horizontally acquired antibacterial genes associated with adaptive radiation of ladybird beetles.</title>
        <authorList>
            <person name="Li H.S."/>
            <person name="Tang X.F."/>
            <person name="Huang Y.H."/>
            <person name="Xu Z.Y."/>
            <person name="Chen M.L."/>
            <person name="Du X.Y."/>
            <person name="Qiu B.Y."/>
            <person name="Chen P.T."/>
            <person name="Zhang W."/>
            <person name="Slipinski A."/>
            <person name="Escalona H.E."/>
            <person name="Waterhouse R.M."/>
            <person name="Zwick A."/>
            <person name="Pang H."/>
        </authorList>
    </citation>
    <scope>NUCLEOTIDE SEQUENCE [LARGE SCALE GENOMIC DNA]</scope>
    <source>
        <strain evidence="14">SYSU2018</strain>
    </source>
</reference>
<keyword evidence="9" id="KW-0443">Lipid metabolism</keyword>
<organism evidence="14 15">
    <name type="scientific">Cryptolaemus montrouzieri</name>
    <dbReference type="NCBI Taxonomy" id="559131"/>
    <lineage>
        <taxon>Eukaryota</taxon>
        <taxon>Metazoa</taxon>
        <taxon>Ecdysozoa</taxon>
        <taxon>Arthropoda</taxon>
        <taxon>Hexapoda</taxon>
        <taxon>Insecta</taxon>
        <taxon>Pterygota</taxon>
        <taxon>Neoptera</taxon>
        <taxon>Endopterygota</taxon>
        <taxon>Coleoptera</taxon>
        <taxon>Polyphaga</taxon>
        <taxon>Cucujiformia</taxon>
        <taxon>Coccinelloidea</taxon>
        <taxon>Coccinellidae</taxon>
        <taxon>Scymninae</taxon>
        <taxon>Scymnini</taxon>
        <taxon>Cryptolaemus</taxon>
    </lineage>
</organism>
<dbReference type="InterPro" id="IPR002347">
    <property type="entry name" value="SDR_fam"/>
</dbReference>
<comment type="caution">
    <text evidence="14">The sequence shown here is derived from an EMBL/GenBank/DDBJ whole genome shotgun (WGS) entry which is preliminary data.</text>
</comment>
<evidence type="ECO:0000256" key="12">
    <source>
        <dbReference type="ARBA" id="ARBA00048930"/>
    </source>
</evidence>
<dbReference type="GO" id="GO:0016020">
    <property type="term" value="C:membrane"/>
    <property type="evidence" value="ECO:0007669"/>
    <property type="project" value="GOC"/>
</dbReference>
<dbReference type="GO" id="GO:0030148">
    <property type="term" value="P:sphingolipid biosynthetic process"/>
    <property type="evidence" value="ECO:0007669"/>
    <property type="project" value="UniProtKB-ARBA"/>
</dbReference>
<dbReference type="EMBL" id="JABFTP020000186">
    <property type="protein sequence ID" value="KAL3290135.1"/>
    <property type="molecule type" value="Genomic_DNA"/>
</dbReference>
<dbReference type="GO" id="GO:0005783">
    <property type="term" value="C:endoplasmic reticulum"/>
    <property type="evidence" value="ECO:0007669"/>
    <property type="project" value="UniProtKB-SubCell"/>
</dbReference>
<evidence type="ECO:0000256" key="7">
    <source>
        <dbReference type="ARBA" id="ARBA00022919"/>
    </source>
</evidence>
<dbReference type="SUPFAM" id="SSF51735">
    <property type="entry name" value="NAD(P)-binding Rossmann-fold domains"/>
    <property type="match status" value="1"/>
</dbReference>
<protein>
    <recommendedName>
        <fullName evidence="10">3-dehydrosphinganine reductase</fullName>
        <ecNumber evidence="10">1.1.1.102</ecNumber>
    </recommendedName>
</protein>
<keyword evidence="6" id="KW-0521">NADP</keyword>
<feature type="transmembrane region" description="Helical" evidence="13">
    <location>
        <begin position="285"/>
        <end position="305"/>
    </location>
</feature>
<keyword evidence="5" id="KW-0256">Endoplasmic reticulum</keyword>